<feature type="compositionally biased region" description="Basic and acidic residues" evidence="1">
    <location>
        <begin position="1"/>
        <end position="10"/>
    </location>
</feature>
<evidence type="ECO:0000313" key="3">
    <source>
        <dbReference type="Proteomes" id="UP000823388"/>
    </source>
</evidence>
<sequence length="88" mass="9337">MGVAAQRREWGLASGDARTGARRDGRTGHLRAAMGDMRWRRGAGLQLATCGGVEAAEECWRVARGGAEPQRSAGVRRWAAEERGACGG</sequence>
<protein>
    <submittedName>
        <fullName evidence="2">Uncharacterized protein</fullName>
    </submittedName>
</protein>
<evidence type="ECO:0000313" key="2">
    <source>
        <dbReference type="EMBL" id="KAG2571564.1"/>
    </source>
</evidence>
<accession>A0A8T0QM20</accession>
<dbReference type="Proteomes" id="UP000823388">
    <property type="component" value="Chromosome 7K"/>
</dbReference>
<proteinExistence type="predicted"/>
<dbReference type="EMBL" id="CM029049">
    <property type="protein sequence ID" value="KAG2571564.1"/>
    <property type="molecule type" value="Genomic_DNA"/>
</dbReference>
<name>A0A8T0QM20_PANVG</name>
<gene>
    <name evidence="2" type="ORF">PVAP13_7KG132500</name>
</gene>
<evidence type="ECO:0000256" key="1">
    <source>
        <dbReference type="SAM" id="MobiDB-lite"/>
    </source>
</evidence>
<organism evidence="2 3">
    <name type="scientific">Panicum virgatum</name>
    <name type="common">Blackwell switchgrass</name>
    <dbReference type="NCBI Taxonomy" id="38727"/>
    <lineage>
        <taxon>Eukaryota</taxon>
        <taxon>Viridiplantae</taxon>
        <taxon>Streptophyta</taxon>
        <taxon>Embryophyta</taxon>
        <taxon>Tracheophyta</taxon>
        <taxon>Spermatophyta</taxon>
        <taxon>Magnoliopsida</taxon>
        <taxon>Liliopsida</taxon>
        <taxon>Poales</taxon>
        <taxon>Poaceae</taxon>
        <taxon>PACMAD clade</taxon>
        <taxon>Panicoideae</taxon>
        <taxon>Panicodae</taxon>
        <taxon>Paniceae</taxon>
        <taxon>Panicinae</taxon>
        <taxon>Panicum</taxon>
        <taxon>Panicum sect. Hiantes</taxon>
    </lineage>
</organism>
<reference evidence="2" key="1">
    <citation type="submission" date="2020-05" db="EMBL/GenBank/DDBJ databases">
        <title>WGS assembly of Panicum virgatum.</title>
        <authorList>
            <person name="Lovell J.T."/>
            <person name="Jenkins J."/>
            <person name="Shu S."/>
            <person name="Juenger T.E."/>
            <person name="Schmutz J."/>
        </authorList>
    </citation>
    <scope>NUCLEOTIDE SEQUENCE</scope>
    <source>
        <strain evidence="2">AP13</strain>
    </source>
</reference>
<keyword evidence="3" id="KW-1185">Reference proteome</keyword>
<feature type="region of interest" description="Disordered" evidence="1">
    <location>
        <begin position="1"/>
        <end position="29"/>
    </location>
</feature>
<dbReference type="AlphaFoldDB" id="A0A8T0QM20"/>
<comment type="caution">
    <text evidence="2">The sequence shown here is derived from an EMBL/GenBank/DDBJ whole genome shotgun (WGS) entry which is preliminary data.</text>
</comment>